<dbReference type="GO" id="GO:0007165">
    <property type="term" value="P:signal transduction"/>
    <property type="evidence" value="ECO:0007669"/>
    <property type="project" value="InterPro"/>
</dbReference>
<evidence type="ECO:0000259" key="6">
    <source>
        <dbReference type="PROSITE" id="PS50104"/>
    </source>
</evidence>
<dbReference type="InterPro" id="IPR042197">
    <property type="entry name" value="Apaf_helical"/>
</dbReference>
<dbReference type="InterPro" id="IPR035897">
    <property type="entry name" value="Toll_tir_struct_dom_sf"/>
</dbReference>
<dbReference type="SUPFAM" id="SSF46785">
    <property type="entry name" value="Winged helix' DNA-binding domain"/>
    <property type="match status" value="1"/>
</dbReference>
<evidence type="ECO:0000313" key="7">
    <source>
        <dbReference type="EMBL" id="KAK4278775.1"/>
    </source>
</evidence>
<dbReference type="InterPro" id="IPR000157">
    <property type="entry name" value="TIR_dom"/>
</dbReference>
<keyword evidence="1" id="KW-0433">Leucine-rich repeat</keyword>
<dbReference type="GO" id="GO:0006952">
    <property type="term" value="P:defense response"/>
    <property type="evidence" value="ECO:0007669"/>
    <property type="project" value="UniProtKB-KW"/>
</dbReference>
<dbReference type="Proteomes" id="UP001293593">
    <property type="component" value="Unassembled WGS sequence"/>
</dbReference>
<dbReference type="Gene3D" id="1.10.8.430">
    <property type="entry name" value="Helical domain of apoptotic protease-activating factors"/>
    <property type="match status" value="1"/>
</dbReference>
<comment type="caution">
    <text evidence="7">The sequence shown here is derived from an EMBL/GenBank/DDBJ whole genome shotgun (WGS) entry which is preliminary data.</text>
</comment>
<dbReference type="InterPro" id="IPR036390">
    <property type="entry name" value="WH_DNA-bd_sf"/>
</dbReference>
<dbReference type="InterPro" id="IPR058192">
    <property type="entry name" value="WHD_ROQ1-like"/>
</dbReference>
<evidence type="ECO:0000256" key="3">
    <source>
        <dbReference type="ARBA" id="ARBA00022821"/>
    </source>
</evidence>
<dbReference type="GO" id="GO:0043531">
    <property type="term" value="F:ADP binding"/>
    <property type="evidence" value="ECO:0007669"/>
    <property type="project" value="InterPro"/>
</dbReference>
<proteinExistence type="predicted"/>
<evidence type="ECO:0000256" key="4">
    <source>
        <dbReference type="ARBA" id="ARBA00023027"/>
    </source>
</evidence>
<dbReference type="PROSITE" id="PS50104">
    <property type="entry name" value="TIR"/>
    <property type="match status" value="1"/>
</dbReference>
<dbReference type="Pfam" id="PF00931">
    <property type="entry name" value="NB-ARC"/>
    <property type="match status" value="1"/>
</dbReference>
<protein>
    <recommendedName>
        <fullName evidence="6">TIR domain-containing protein</fullName>
    </recommendedName>
</protein>
<dbReference type="InterPro" id="IPR027417">
    <property type="entry name" value="P-loop_NTPase"/>
</dbReference>
<dbReference type="InterPro" id="IPR001611">
    <property type="entry name" value="Leu-rich_rpt"/>
</dbReference>
<feature type="region of interest" description="Disordered" evidence="5">
    <location>
        <begin position="33"/>
        <end position="55"/>
    </location>
</feature>
<dbReference type="SUPFAM" id="SSF52200">
    <property type="entry name" value="Toll/Interleukin receptor TIR domain"/>
    <property type="match status" value="1"/>
</dbReference>
<dbReference type="PRINTS" id="PR00364">
    <property type="entry name" value="DISEASERSIST"/>
</dbReference>
<keyword evidence="4" id="KW-0520">NAD</keyword>
<dbReference type="SMART" id="SM00255">
    <property type="entry name" value="TIR"/>
    <property type="match status" value="1"/>
</dbReference>
<dbReference type="Pfam" id="PF01582">
    <property type="entry name" value="TIR"/>
    <property type="match status" value="1"/>
</dbReference>
<dbReference type="Gene3D" id="3.80.10.10">
    <property type="entry name" value="Ribonuclease Inhibitor"/>
    <property type="match status" value="2"/>
</dbReference>
<dbReference type="Pfam" id="PF13855">
    <property type="entry name" value="LRR_8"/>
    <property type="match status" value="1"/>
</dbReference>
<evidence type="ECO:0000313" key="8">
    <source>
        <dbReference type="Proteomes" id="UP001293593"/>
    </source>
</evidence>
<dbReference type="InterPro" id="IPR044974">
    <property type="entry name" value="Disease_R_plants"/>
</dbReference>
<dbReference type="PANTHER" id="PTHR11017">
    <property type="entry name" value="LEUCINE-RICH REPEAT-CONTAINING PROTEIN"/>
    <property type="match status" value="1"/>
</dbReference>
<dbReference type="FunFam" id="3.40.50.10140:FF:000007">
    <property type="entry name" value="Disease resistance protein (TIR-NBS-LRR class)"/>
    <property type="match status" value="1"/>
</dbReference>
<name>A0AAE1MWW5_9FABA</name>
<accession>A0AAE1MWW5</accession>
<dbReference type="Pfam" id="PF23282">
    <property type="entry name" value="WHD_ROQ1"/>
    <property type="match status" value="1"/>
</dbReference>
<dbReference type="Gene3D" id="3.40.50.300">
    <property type="entry name" value="P-loop containing nucleotide triphosphate hydrolases"/>
    <property type="match status" value="1"/>
</dbReference>
<dbReference type="SUPFAM" id="SSF52540">
    <property type="entry name" value="P-loop containing nucleoside triphosphate hydrolases"/>
    <property type="match status" value="1"/>
</dbReference>
<evidence type="ECO:0000256" key="1">
    <source>
        <dbReference type="ARBA" id="ARBA00022614"/>
    </source>
</evidence>
<dbReference type="InterPro" id="IPR032675">
    <property type="entry name" value="LRR_dom_sf"/>
</dbReference>
<keyword evidence="3" id="KW-0611">Plant defense</keyword>
<evidence type="ECO:0000256" key="2">
    <source>
        <dbReference type="ARBA" id="ARBA00022737"/>
    </source>
</evidence>
<organism evidence="7 8">
    <name type="scientific">Acacia crassicarpa</name>
    <name type="common">northern wattle</name>
    <dbReference type="NCBI Taxonomy" id="499986"/>
    <lineage>
        <taxon>Eukaryota</taxon>
        <taxon>Viridiplantae</taxon>
        <taxon>Streptophyta</taxon>
        <taxon>Embryophyta</taxon>
        <taxon>Tracheophyta</taxon>
        <taxon>Spermatophyta</taxon>
        <taxon>Magnoliopsida</taxon>
        <taxon>eudicotyledons</taxon>
        <taxon>Gunneridae</taxon>
        <taxon>Pentapetalae</taxon>
        <taxon>rosids</taxon>
        <taxon>fabids</taxon>
        <taxon>Fabales</taxon>
        <taxon>Fabaceae</taxon>
        <taxon>Caesalpinioideae</taxon>
        <taxon>mimosoid clade</taxon>
        <taxon>Acacieae</taxon>
        <taxon>Acacia</taxon>
    </lineage>
</organism>
<feature type="compositionally biased region" description="Low complexity" evidence="5">
    <location>
        <begin position="46"/>
        <end position="55"/>
    </location>
</feature>
<gene>
    <name evidence="7" type="ORF">QN277_016575</name>
</gene>
<keyword evidence="8" id="KW-1185">Reference proteome</keyword>
<keyword evidence="2" id="KW-0677">Repeat</keyword>
<evidence type="ECO:0000256" key="5">
    <source>
        <dbReference type="SAM" id="MobiDB-lite"/>
    </source>
</evidence>
<reference evidence="7" key="1">
    <citation type="submission" date="2023-10" db="EMBL/GenBank/DDBJ databases">
        <title>Chromosome-level genome of the transformable northern wattle, Acacia crassicarpa.</title>
        <authorList>
            <person name="Massaro I."/>
            <person name="Sinha N.R."/>
            <person name="Poethig S."/>
            <person name="Leichty A.R."/>
        </authorList>
    </citation>
    <scope>NUCLEOTIDE SEQUENCE</scope>
    <source>
        <strain evidence="7">Acra3RX</strain>
        <tissue evidence="7">Leaf</tissue>
    </source>
</reference>
<dbReference type="AlphaFoldDB" id="A0AAE1MWW5"/>
<dbReference type="PANTHER" id="PTHR11017:SF559">
    <property type="entry name" value="DISEASE RESISTANCE PROTEIN CHL1"/>
    <property type="match status" value="1"/>
</dbReference>
<dbReference type="InterPro" id="IPR002182">
    <property type="entry name" value="NB-ARC"/>
</dbReference>
<dbReference type="EMBL" id="JAWXYG010000003">
    <property type="protein sequence ID" value="KAK4278775.1"/>
    <property type="molecule type" value="Genomic_DNA"/>
</dbReference>
<dbReference type="SUPFAM" id="SSF52058">
    <property type="entry name" value="L domain-like"/>
    <property type="match status" value="1"/>
</dbReference>
<dbReference type="Gene3D" id="3.40.50.10140">
    <property type="entry name" value="Toll/interleukin-1 receptor homology (TIR) domain"/>
    <property type="match status" value="1"/>
</dbReference>
<feature type="domain" description="TIR" evidence="6">
    <location>
        <begin position="60"/>
        <end position="229"/>
    </location>
</feature>
<sequence>MDLRKIVPLLLIPPLVFSLIKYLPIIQGKKRNDRTPETANNVGGESSSTSNTCNSSPDKWKHDVFLSFAGSDTRLNFTDHLYDAFIRSGIRCYKDDVDLQRGEDIDNLLQEIRDSLCAVLVISQNYAKSRWCLDELETAVKSRENLGRKVFPIFYNVNPSDVRHQQGSFRKAFADLEKKFKGNTTKVESWRSALSKIGNISGAETRGKHEATLVKNIVGDVWGFLSAKLPSFDNNLVGIDSKVVDVISLLEIGLDDKRFVGIWGMGGVGKTTLARVVWKKLSDKFQFCYFLENVKSILRTKDLVSLQESLLSRLLRKEDLNISDSHEGMGMIRQLLHNKKVLLVLDDIDHVSQLEYLAKSPDWFGEASRIIITTRDSHLLTSIGAQGIYKMNTMDDDESLQIFSKKAFNKNHPEEKYLEYSKSVVKCVGGLPLALESLGAYLSGRKEEALWRDALGKLKQIKGYEGVLQALKLSYDGLDKEEQTIFLDVVCFFKHWKKREVTQILKGCELKAILGIKVLIEKTLLVETEFGELHMHDLYEDLGWYIIQQKSPISRLWKFEEIKKVLKNNKGSREIEAIVSNNHFRRVGDKIEVIQDKMEVHPEAFSDMSGLKLLYFSSIVEVVPEGLKKLSCALKCIHWPCFPLEALPLPLDELVHIEMSHSNMKQLWNGIKSMNHLKFIDLHGSPNFTETPDFSNVQFLEHLRLSWCKSLIKVHESLGVLKKLVEVDLRKCENLNSLPSKLETESLRKLDLGRCKNVKKLPEFGEGMKKLSYFDACETAITSLPESLGFLTGLRYLNLSETSLVNLSTDCFSSLVELVYLSLERCNWLVSLPRLPQRLIRLEAGGCSSMEHSLDKQMLNLVTSLDHACRGQTKYVISEEEEEDMLFPYDKEVEDNISLLDELKRVEPQYQPLKNFIAIMPSGGEIPSWFDPNIEYYDEERDECEIEVEVPSNFHDSIWSGIIVCLHLERCGGMLSWGFKAPKDDKYNGWAGAANCLFSFYAEDGLCVIVLEFNEKTCWQHLKGDNNSLHIQLSPGLDILGGRLGILGYGWRMICKEDIQHLCHPNHFDHFTQPQHALESEVELPFKLVRRVLGDQL</sequence>